<evidence type="ECO:0000259" key="3">
    <source>
        <dbReference type="PROSITE" id="PS50893"/>
    </source>
</evidence>
<protein>
    <submittedName>
        <fullName evidence="4">ABC transporter related protein</fullName>
    </submittedName>
</protein>
<dbReference type="Proteomes" id="UP000002255">
    <property type="component" value="Chromosome"/>
</dbReference>
<dbReference type="PANTHER" id="PTHR43158:SF2">
    <property type="entry name" value="SKFA PEPTIDE EXPORT ATP-BINDING PROTEIN SKFE"/>
    <property type="match status" value="1"/>
</dbReference>
<reference evidence="5" key="1">
    <citation type="submission" date="2009-11" db="EMBL/GenBank/DDBJ databases">
        <title>The complete chromosome of Xylanimonas cellulosilytica DSM 15894.</title>
        <authorList>
            <consortium name="US DOE Joint Genome Institute (JGI-PGF)"/>
            <person name="Lucas S."/>
            <person name="Copeland A."/>
            <person name="Lapidus A."/>
            <person name="Glavina del Rio T."/>
            <person name="Dalin E."/>
            <person name="Tice H."/>
            <person name="Bruce D."/>
            <person name="Goodwin L."/>
            <person name="Pitluck S."/>
            <person name="Kyrpides N."/>
            <person name="Mavromatis K."/>
            <person name="Ivanova N."/>
            <person name="Mikhailova N."/>
            <person name="Foster B."/>
            <person name="Clum A."/>
            <person name="Brettin T."/>
            <person name="Detter J.C."/>
            <person name="Han C."/>
            <person name="Larimer F."/>
            <person name="Land M."/>
            <person name="Hauser L."/>
            <person name="Markowitz V."/>
            <person name="Cheng J.F."/>
            <person name="Hugenholtz P."/>
            <person name="Woyke T."/>
            <person name="Wu D."/>
            <person name="Gehrich-Schroeter G."/>
            <person name="Schneider S."/>
            <person name="Pukall S.R."/>
            <person name="Klenk H.P."/>
            <person name="Eisen J.A."/>
        </authorList>
    </citation>
    <scope>NUCLEOTIDE SEQUENCE [LARGE SCALE GENOMIC DNA]</scope>
    <source>
        <strain evidence="5">DSM 15894 / CECT 5975 / LMG 20990 / XIL07</strain>
    </source>
</reference>
<keyword evidence="2" id="KW-0067">ATP-binding</keyword>
<dbReference type="SUPFAM" id="SSF52540">
    <property type="entry name" value="P-loop containing nucleoside triphosphate hydrolases"/>
    <property type="match status" value="1"/>
</dbReference>
<sequence length="301" mass="32082">MTNVIELQSVTRAFGGPRALDDVTLTVPAGSIVGLLGRNGAGKTTLMSLIAGQDRPSSGRVAVFGQNPFENESVLSRVRFVRDNQRYPDGYTLRHVLRIAPTYAPNWDADVAAELADAMRIPDKVPVKSFSRGQLSAVAILLSLAARAPVTLLDEPYLGLDVTARARFHDVLIRDYVAHPRTVVLSTHLIEESEALFDRVIIMDRGRVRADLPSEQVPTHAFVLSGPGEAVDRLATDRTVLSTHAVPGLKSVTVHGAPEVGLVADAASSGVQVSAASLQELVAAFGADSREPVTLANGPRS</sequence>
<organism evidence="4 5">
    <name type="scientific">Xylanimonas cellulosilytica (strain DSM 15894 / JCM 12276 / CECT 5975 / KCTC 9989 / LMG 20990 / NBRC 107835 / XIL07)</name>
    <dbReference type="NCBI Taxonomy" id="446471"/>
    <lineage>
        <taxon>Bacteria</taxon>
        <taxon>Bacillati</taxon>
        <taxon>Actinomycetota</taxon>
        <taxon>Actinomycetes</taxon>
        <taxon>Micrococcales</taxon>
        <taxon>Promicromonosporaceae</taxon>
        <taxon>Xylanimonas</taxon>
    </lineage>
</organism>
<keyword evidence="5" id="KW-1185">Reference proteome</keyword>
<evidence type="ECO:0000256" key="2">
    <source>
        <dbReference type="ARBA" id="ARBA00022840"/>
    </source>
</evidence>
<name>D1BVI2_XYLCX</name>
<dbReference type="OrthoDB" id="9804819at2"/>
<dbReference type="Gene3D" id="3.40.50.300">
    <property type="entry name" value="P-loop containing nucleotide triphosphate hydrolases"/>
    <property type="match status" value="1"/>
</dbReference>
<dbReference type="RefSeq" id="WP_012877198.1">
    <property type="nucleotide sequence ID" value="NC_013530.1"/>
</dbReference>
<keyword evidence="1" id="KW-0547">Nucleotide-binding</keyword>
<dbReference type="GO" id="GO:0016887">
    <property type="term" value="F:ATP hydrolysis activity"/>
    <property type="evidence" value="ECO:0007669"/>
    <property type="project" value="InterPro"/>
</dbReference>
<dbReference type="InterPro" id="IPR003593">
    <property type="entry name" value="AAA+_ATPase"/>
</dbReference>
<feature type="domain" description="ABC transporter" evidence="3">
    <location>
        <begin position="5"/>
        <end position="230"/>
    </location>
</feature>
<dbReference type="PANTHER" id="PTHR43158">
    <property type="entry name" value="SKFA PEPTIDE EXPORT ATP-BINDING PROTEIN SKFE"/>
    <property type="match status" value="1"/>
</dbReference>
<accession>D1BVI2</accession>
<dbReference type="CDD" id="cd03230">
    <property type="entry name" value="ABC_DR_subfamily_A"/>
    <property type="match status" value="1"/>
</dbReference>
<evidence type="ECO:0000313" key="5">
    <source>
        <dbReference type="Proteomes" id="UP000002255"/>
    </source>
</evidence>
<dbReference type="GO" id="GO:0005524">
    <property type="term" value="F:ATP binding"/>
    <property type="evidence" value="ECO:0007669"/>
    <property type="project" value="UniProtKB-KW"/>
</dbReference>
<dbReference type="STRING" id="446471.Xcel_0414"/>
<dbReference type="Pfam" id="PF00005">
    <property type="entry name" value="ABC_tran"/>
    <property type="match status" value="1"/>
</dbReference>
<proteinExistence type="predicted"/>
<dbReference type="KEGG" id="xce:Xcel_0414"/>
<evidence type="ECO:0000313" key="4">
    <source>
        <dbReference type="EMBL" id="ACZ29453.1"/>
    </source>
</evidence>
<gene>
    <name evidence="4" type="ordered locus">Xcel_0414</name>
</gene>
<dbReference type="HOGENOM" id="CLU_000604_1_2_11"/>
<reference evidence="4 5" key="2">
    <citation type="journal article" date="2010" name="Stand. Genomic Sci.">
        <title>Complete genome sequence of Xylanimonas cellulosilytica type strain (XIL07).</title>
        <authorList>
            <person name="Foster B."/>
            <person name="Pukall R."/>
            <person name="Abt B."/>
            <person name="Nolan M."/>
            <person name="Glavina Del Rio T."/>
            <person name="Chen F."/>
            <person name="Lucas S."/>
            <person name="Tice H."/>
            <person name="Pitluck S."/>
            <person name="Cheng J.-F."/>
            <person name="Chertkov O."/>
            <person name="Brettin T."/>
            <person name="Han C."/>
            <person name="Detter J.C."/>
            <person name="Bruce D."/>
            <person name="Goodwin L."/>
            <person name="Ivanova N."/>
            <person name="Mavromatis K."/>
            <person name="Pati A."/>
            <person name="Mikhailova N."/>
            <person name="Chen A."/>
            <person name="Palaniappan K."/>
            <person name="Land M."/>
            <person name="Hauser L."/>
            <person name="Chang Y.-J."/>
            <person name="Jeffries C.D."/>
            <person name="Chain P."/>
            <person name="Rohde M."/>
            <person name="Goeker M."/>
            <person name="Bristow J."/>
            <person name="Eisen J.A."/>
            <person name="Markowitz V."/>
            <person name="Hugenholtz P."/>
            <person name="Kyrpides N.C."/>
            <person name="Klenk H.-P."/>
            <person name="Lapidus A."/>
        </authorList>
    </citation>
    <scope>NUCLEOTIDE SEQUENCE [LARGE SCALE GENOMIC DNA]</scope>
    <source>
        <strain evidence="5">DSM 15894 / CECT 5975 / LMG 20990 / XIL07</strain>
    </source>
</reference>
<dbReference type="PROSITE" id="PS50893">
    <property type="entry name" value="ABC_TRANSPORTER_2"/>
    <property type="match status" value="1"/>
</dbReference>
<evidence type="ECO:0000256" key="1">
    <source>
        <dbReference type="ARBA" id="ARBA00022741"/>
    </source>
</evidence>
<dbReference type="AlphaFoldDB" id="D1BVI2"/>
<dbReference type="eggNOG" id="COG1131">
    <property type="taxonomic scope" value="Bacteria"/>
</dbReference>
<dbReference type="EMBL" id="CP001821">
    <property type="protein sequence ID" value="ACZ29453.1"/>
    <property type="molecule type" value="Genomic_DNA"/>
</dbReference>
<dbReference type="SMART" id="SM00382">
    <property type="entry name" value="AAA"/>
    <property type="match status" value="1"/>
</dbReference>
<dbReference type="InterPro" id="IPR027417">
    <property type="entry name" value="P-loop_NTPase"/>
</dbReference>
<dbReference type="InterPro" id="IPR003439">
    <property type="entry name" value="ABC_transporter-like_ATP-bd"/>
</dbReference>